<sequence>MGLLDFIFELFDYGGDKSEDGLRGMREEGEEIGGGHERGDPSGSEPQAKQAHGGRLRGSRQGLGTGAHRTGKKVEFWPYVSYDVAPHPYAPGAYDKKAPPGYVRNVVQDPEAGQLARATSFEVKYPLPLVMRTQMLV</sequence>
<accession>A0A6A2ZNW6</accession>
<evidence type="ECO:0000313" key="3">
    <source>
        <dbReference type="Proteomes" id="UP000436088"/>
    </source>
</evidence>
<keyword evidence="3" id="KW-1185">Reference proteome</keyword>
<dbReference type="Proteomes" id="UP000436088">
    <property type="component" value="Unassembled WGS sequence"/>
</dbReference>
<gene>
    <name evidence="2" type="ORF">F3Y22_tig00110812pilonHSYRG00139</name>
</gene>
<feature type="region of interest" description="Disordered" evidence="1">
    <location>
        <begin position="16"/>
        <end position="69"/>
    </location>
</feature>
<reference evidence="2" key="1">
    <citation type="submission" date="2019-09" db="EMBL/GenBank/DDBJ databases">
        <title>Draft genome information of white flower Hibiscus syriacus.</title>
        <authorList>
            <person name="Kim Y.-M."/>
        </authorList>
    </citation>
    <scope>NUCLEOTIDE SEQUENCE [LARGE SCALE GENOMIC DNA]</scope>
    <source>
        <strain evidence="2">YM2019G1</strain>
    </source>
</reference>
<evidence type="ECO:0000256" key="1">
    <source>
        <dbReference type="SAM" id="MobiDB-lite"/>
    </source>
</evidence>
<dbReference type="AlphaFoldDB" id="A0A6A2ZNW6"/>
<name>A0A6A2ZNW6_HIBSY</name>
<organism evidence="2 3">
    <name type="scientific">Hibiscus syriacus</name>
    <name type="common">Rose of Sharon</name>
    <dbReference type="NCBI Taxonomy" id="106335"/>
    <lineage>
        <taxon>Eukaryota</taxon>
        <taxon>Viridiplantae</taxon>
        <taxon>Streptophyta</taxon>
        <taxon>Embryophyta</taxon>
        <taxon>Tracheophyta</taxon>
        <taxon>Spermatophyta</taxon>
        <taxon>Magnoliopsida</taxon>
        <taxon>eudicotyledons</taxon>
        <taxon>Gunneridae</taxon>
        <taxon>Pentapetalae</taxon>
        <taxon>rosids</taxon>
        <taxon>malvids</taxon>
        <taxon>Malvales</taxon>
        <taxon>Malvaceae</taxon>
        <taxon>Malvoideae</taxon>
        <taxon>Hibiscus</taxon>
    </lineage>
</organism>
<dbReference type="EMBL" id="VEPZ02001119">
    <property type="protein sequence ID" value="KAE8693473.1"/>
    <property type="molecule type" value="Genomic_DNA"/>
</dbReference>
<proteinExistence type="predicted"/>
<feature type="compositionally biased region" description="Basic and acidic residues" evidence="1">
    <location>
        <begin position="16"/>
        <end position="40"/>
    </location>
</feature>
<protein>
    <submittedName>
        <fullName evidence="2">Uncharacterized protein</fullName>
    </submittedName>
</protein>
<evidence type="ECO:0000313" key="2">
    <source>
        <dbReference type="EMBL" id="KAE8693473.1"/>
    </source>
</evidence>
<comment type="caution">
    <text evidence="2">The sequence shown here is derived from an EMBL/GenBank/DDBJ whole genome shotgun (WGS) entry which is preliminary data.</text>
</comment>